<dbReference type="OMA" id="WYCNEPT"/>
<accession>G0U734</accession>
<reference evidence="1" key="1">
    <citation type="journal article" date="2012" name="Proc. Natl. Acad. Sci. U.S.A.">
        <title>Antigenic diversity is generated by distinct evolutionary mechanisms in African trypanosome species.</title>
        <authorList>
            <person name="Jackson A.P."/>
            <person name="Berry A."/>
            <person name="Aslett M."/>
            <person name="Allison H.C."/>
            <person name="Burton P."/>
            <person name="Vavrova-Anderson J."/>
            <person name="Brown R."/>
            <person name="Browne H."/>
            <person name="Corton N."/>
            <person name="Hauser H."/>
            <person name="Gamble J."/>
            <person name="Gilderthorp R."/>
            <person name="Marcello L."/>
            <person name="McQuillan J."/>
            <person name="Otto T.D."/>
            <person name="Quail M.A."/>
            <person name="Sanders M.J."/>
            <person name="van Tonder A."/>
            <person name="Ginger M.L."/>
            <person name="Field M.C."/>
            <person name="Barry J.D."/>
            <person name="Hertz-Fowler C."/>
            <person name="Berriman M."/>
        </authorList>
    </citation>
    <scope>NUCLEOTIDE SEQUENCE</scope>
    <source>
        <strain evidence="1">Y486</strain>
    </source>
</reference>
<gene>
    <name evidence="1" type="ORF">TVY486_1007370</name>
</gene>
<protein>
    <submittedName>
        <fullName evidence="1">Uncharacterized protein</fullName>
    </submittedName>
</protein>
<sequence>MSIENFVHLLSSMYTTQDNETRQMYTLELLKAEDRLNQEELRDIGVGLLSNSAYGLAIQAYGAVLLRRAIESGRIRASSLPYNELITWYLEERTLSRLVCSDIVDLITECMVHEWPERCSNLMEQICPSFAQLAHHPRKVSLLSSLVTRCTEPHAFKVPVDRMKKLMDAIKVHSRAILIEVIQALFDIYTAAGGADNCAPSPGTEETISGCLLIIGSVAPLIPLKHWEALGISSTLKALLKWRAVARDTMSSLIVILRCDRLSRPQSPPEEAMQSTVTSVTHTIWLELLNAALCSTEWWLAERNYSILEEITELVLEAPGTVINSVTPLLSQVCLHILSLPSIYLASSACSILRRLGDAVFTHINPADLMTRMALLVPKNKFHLKLGTDREGMLLSEQQYGSIDAFEQGFAEFRSLAGQLLSAAARIYPVVSNQFVLQLIAALCDADGTAEDPRTNLGFVTQQSPTFIAWEATQFLVTSLSESFRHSSEYLPYVINELASKQPSDMVIYPVYLNLVSLLWNCRDATALGVWEGTVNIIINSLMCRPKNFGDIDVMSARKRAITLLVTACTNHAEKLKNLSAGFIQQLERVLMLPFTVPQERILLYEAMAAFTKVLPVDEAEQRLQTFLQPIASILAERVRGMDQQIFNDMIIASTKSHYELRDLVCDSLNIMAGVLRHCNTSSCVTEILTGVMPFIVQLVDFAHSMHVGGLPFPYCNIDEMSSAERQQLLPNGSRRNMGSNQKKCPLQRARGALMSLRTALYQLVGSLSVFFPRENVRNMLDILATVIHTLSVNVVRHLVSQCLLPIAKANEALVEVVLPACTAFYKHRAQHRTQRPEDEVIENKQIFHLSKEIFTFIRLEVLNLKRLDGNVRFTQSVLDLLLSTLRCGVNVGEATRLITTTLTSCMDDATLNATDRSIMLETAVHAYGCMLDFVVGADDDKLPPRQREQLASSLADMYLTSYPLYAPSIRARYQQERVEELNAHLAISARMDTKRRRFREFILQKTGDTVDTRLSACS</sequence>
<dbReference type="SUPFAM" id="SSF48371">
    <property type="entry name" value="ARM repeat"/>
    <property type="match status" value="1"/>
</dbReference>
<proteinExistence type="predicted"/>
<organism evidence="1">
    <name type="scientific">Trypanosoma vivax (strain Y486)</name>
    <dbReference type="NCBI Taxonomy" id="1055687"/>
    <lineage>
        <taxon>Eukaryota</taxon>
        <taxon>Discoba</taxon>
        <taxon>Euglenozoa</taxon>
        <taxon>Kinetoplastea</taxon>
        <taxon>Metakinetoplastina</taxon>
        <taxon>Trypanosomatida</taxon>
        <taxon>Trypanosomatidae</taxon>
        <taxon>Trypanosoma</taxon>
        <taxon>Duttonella</taxon>
    </lineage>
</organism>
<dbReference type="VEuPathDB" id="TriTrypDB:TvY486_1007370"/>
<evidence type="ECO:0000313" key="1">
    <source>
        <dbReference type="EMBL" id="CCC51691.1"/>
    </source>
</evidence>
<dbReference type="AlphaFoldDB" id="G0U734"/>
<dbReference type="Gene3D" id="1.25.10.10">
    <property type="entry name" value="Leucine-rich Repeat Variant"/>
    <property type="match status" value="1"/>
</dbReference>
<dbReference type="InterPro" id="IPR016024">
    <property type="entry name" value="ARM-type_fold"/>
</dbReference>
<name>G0U734_TRYVY</name>
<dbReference type="EMBL" id="HE573026">
    <property type="protein sequence ID" value="CCC51691.1"/>
    <property type="molecule type" value="Genomic_DNA"/>
</dbReference>
<dbReference type="InterPro" id="IPR011989">
    <property type="entry name" value="ARM-like"/>
</dbReference>